<dbReference type="STRING" id="1194090.SAMN05443144_10921"/>
<dbReference type="Proteomes" id="UP000184041">
    <property type="component" value="Unassembled WGS sequence"/>
</dbReference>
<accession>A0A1M5BXD6</accession>
<dbReference type="OrthoDB" id="1525133at2"/>
<dbReference type="AlphaFoldDB" id="A0A1M5BXD6"/>
<organism evidence="1 2">
    <name type="scientific">Fodinibius roseus</name>
    <dbReference type="NCBI Taxonomy" id="1194090"/>
    <lineage>
        <taxon>Bacteria</taxon>
        <taxon>Pseudomonadati</taxon>
        <taxon>Balneolota</taxon>
        <taxon>Balneolia</taxon>
        <taxon>Balneolales</taxon>
        <taxon>Balneolaceae</taxon>
        <taxon>Fodinibius</taxon>
    </lineage>
</organism>
<dbReference type="Pfam" id="PF07311">
    <property type="entry name" value="Dodecin"/>
    <property type="match status" value="1"/>
</dbReference>
<dbReference type="EMBL" id="FQUS01000009">
    <property type="protein sequence ID" value="SHF47188.1"/>
    <property type="molecule type" value="Genomic_DNA"/>
</dbReference>
<gene>
    <name evidence="1" type="ORF">SAMN05443144_10921</name>
</gene>
<dbReference type="Gene3D" id="3.30.1660.10">
    <property type="entry name" value="Flavin-binding protein dodecin"/>
    <property type="match status" value="1"/>
</dbReference>
<dbReference type="RefSeq" id="WP_073062997.1">
    <property type="nucleotide sequence ID" value="NZ_FQUS01000009.1"/>
</dbReference>
<evidence type="ECO:0000313" key="1">
    <source>
        <dbReference type="EMBL" id="SHF47188.1"/>
    </source>
</evidence>
<reference evidence="1 2" key="1">
    <citation type="submission" date="2016-11" db="EMBL/GenBank/DDBJ databases">
        <authorList>
            <person name="Jaros S."/>
            <person name="Januszkiewicz K."/>
            <person name="Wedrychowicz H."/>
        </authorList>
    </citation>
    <scope>NUCLEOTIDE SEQUENCE [LARGE SCALE GENOMIC DNA]</scope>
    <source>
        <strain evidence="1 2">DSM 21986</strain>
    </source>
</reference>
<name>A0A1M5BXD6_9BACT</name>
<evidence type="ECO:0000313" key="2">
    <source>
        <dbReference type="Proteomes" id="UP000184041"/>
    </source>
</evidence>
<evidence type="ECO:0008006" key="3">
    <source>
        <dbReference type="Google" id="ProtNLM"/>
    </source>
</evidence>
<keyword evidence="2" id="KW-1185">Reference proteome</keyword>
<dbReference type="InterPro" id="IPR025543">
    <property type="entry name" value="Dodecin-like"/>
</dbReference>
<proteinExistence type="predicted"/>
<dbReference type="SUPFAM" id="SSF89807">
    <property type="entry name" value="Dodecin-like"/>
    <property type="match status" value="1"/>
</dbReference>
<sequence>MSIAKVIEILAEGETIEEAFENAVAEASQTVDSIQSVWMKDIQAKVEDEEIQFYRVTAKVTFAINKS</sequence>
<dbReference type="InterPro" id="IPR036694">
    <property type="entry name" value="Dodecin-like_sf"/>
</dbReference>
<dbReference type="InterPro" id="IPR009923">
    <property type="entry name" value="Dodecin"/>
</dbReference>
<protein>
    <recommendedName>
        <fullName evidence="3">Dodecin domain-containing protein</fullName>
    </recommendedName>
</protein>